<keyword evidence="4" id="KW-0472">Membrane</keyword>
<dbReference type="InterPro" id="IPR006189">
    <property type="entry name" value="CHASE_dom"/>
</dbReference>
<comment type="cofactor">
    <cofactor evidence="1">
        <name>Mg(2+)</name>
        <dbReference type="ChEBI" id="CHEBI:18420"/>
    </cofactor>
</comment>
<dbReference type="SMART" id="SM01079">
    <property type="entry name" value="CHASE"/>
    <property type="match status" value="1"/>
</dbReference>
<accession>A0A3A6QHH6</accession>
<feature type="domain" description="CHASE" evidence="5">
    <location>
        <begin position="96"/>
        <end position="185"/>
    </location>
</feature>
<evidence type="ECO:0000256" key="4">
    <source>
        <dbReference type="SAM" id="Phobius"/>
    </source>
</evidence>
<dbReference type="PROSITE" id="PS50887">
    <property type="entry name" value="GGDEF"/>
    <property type="match status" value="1"/>
</dbReference>
<comment type="caution">
    <text evidence="7">The sequence shown here is derived from an EMBL/GenBank/DDBJ whole genome shotgun (WGS) entry which is preliminary data.</text>
</comment>
<dbReference type="FunFam" id="3.30.70.270:FF:000001">
    <property type="entry name" value="Diguanylate cyclase domain protein"/>
    <property type="match status" value="1"/>
</dbReference>
<dbReference type="InterPro" id="IPR000160">
    <property type="entry name" value="GGDEF_dom"/>
</dbReference>
<dbReference type="EMBL" id="QVMU01000017">
    <property type="protein sequence ID" value="RJX68965.1"/>
    <property type="molecule type" value="Genomic_DNA"/>
</dbReference>
<dbReference type="AlphaFoldDB" id="A0A3A6QHH6"/>
<organism evidence="7 8">
    <name type="scientific">Vibrio sinensis</name>
    <dbReference type="NCBI Taxonomy" id="2302434"/>
    <lineage>
        <taxon>Bacteria</taxon>
        <taxon>Pseudomonadati</taxon>
        <taxon>Pseudomonadota</taxon>
        <taxon>Gammaproteobacteria</taxon>
        <taxon>Vibrionales</taxon>
        <taxon>Vibrionaceae</taxon>
        <taxon>Vibrio</taxon>
    </lineage>
</organism>
<dbReference type="Pfam" id="PF00990">
    <property type="entry name" value="GGDEF"/>
    <property type="match status" value="1"/>
</dbReference>
<dbReference type="PANTHER" id="PTHR45138:SF9">
    <property type="entry name" value="DIGUANYLATE CYCLASE DGCM-RELATED"/>
    <property type="match status" value="1"/>
</dbReference>
<dbReference type="InterPro" id="IPR050469">
    <property type="entry name" value="Diguanylate_Cyclase"/>
</dbReference>
<dbReference type="SUPFAM" id="SSF55073">
    <property type="entry name" value="Nucleotide cyclase"/>
    <property type="match status" value="1"/>
</dbReference>
<keyword evidence="4" id="KW-1133">Transmembrane helix</keyword>
<dbReference type="EC" id="2.7.7.65" evidence="2"/>
<evidence type="ECO:0000259" key="6">
    <source>
        <dbReference type="PROSITE" id="PS50887"/>
    </source>
</evidence>
<dbReference type="PROSITE" id="PS50839">
    <property type="entry name" value="CHASE"/>
    <property type="match status" value="1"/>
</dbReference>
<keyword evidence="8" id="KW-1185">Reference proteome</keyword>
<evidence type="ECO:0000313" key="8">
    <source>
        <dbReference type="Proteomes" id="UP000273252"/>
    </source>
</evidence>
<dbReference type="OrthoDB" id="9812260at2"/>
<dbReference type="Gene3D" id="3.30.70.270">
    <property type="match status" value="1"/>
</dbReference>
<evidence type="ECO:0000256" key="3">
    <source>
        <dbReference type="ARBA" id="ARBA00034247"/>
    </source>
</evidence>
<dbReference type="SMART" id="SM00267">
    <property type="entry name" value="GGDEF"/>
    <property type="match status" value="1"/>
</dbReference>
<dbReference type="CDD" id="cd01949">
    <property type="entry name" value="GGDEF"/>
    <property type="match status" value="1"/>
</dbReference>
<dbReference type="GO" id="GO:0052621">
    <property type="term" value="F:diguanylate cyclase activity"/>
    <property type="evidence" value="ECO:0007669"/>
    <property type="project" value="UniProtKB-EC"/>
</dbReference>
<dbReference type="PANTHER" id="PTHR45138">
    <property type="entry name" value="REGULATORY COMPONENTS OF SENSORY TRANSDUCTION SYSTEM"/>
    <property type="match status" value="1"/>
</dbReference>
<feature type="transmembrane region" description="Helical" evidence="4">
    <location>
        <begin position="248"/>
        <end position="268"/>
    </location>
</feature>
<reference evidence="7 8" key="1">
    <citation type="submission" date="2018-08" db="EMBL/GenBank/DDBJ databases">
        <title>Vibrio isolated from the Eastern China Marginal Seas.</title>
        <authorList>
            <person name="Li Y."/>
        </authorList>
    </citation>
    <scope>NUCLEOTIDE SEQUENCE [LARGE SCALE GENOMIC DNA]</scope>
    <source>
        <strain evidence="7 8">BEI233</strain>
    </source>
</reference>
<dbReference type="NCBIfam" id="TIGR00254">
    <property type="entry name" value="GGDEF"/>
    <property type="match status" value="1"/>
</dbReference>
<evidence type="ECO:0000256" key="1">
    <source>
        <dbReference type="ARBA" id="ARBA00001946"/>
    </source>
</evidence>
<evidence type="ECO:0000313" key="7">
    <source>
        <dbReference type="EMBL" id="RJX68965.1"/>
    </source>
</evidence>
<comment type="catalytic activity">
    <reaction evidence="3">
        <text>2 GTP = 3',3'-c-di-GMP + 2 diphosphate</text>
        <dbReference type="Rhea" id="RHEA:24898"/>
        <dbReference type="ChEBI" id="CHEBI:33019"/>
        <dbReference type="ChEBI" id="CHEBI:37565"/>
        <dbReference type="ChEBI" id="CHEBI:58805"/>
        <dbReference type="EC" id="2.7.7.65"/>
    </reaction>
</comment>
<dbReference type="InterPro" id="IPR043128">
    <property type="entry name" value="Rev_trsase/Diguanyl_cyclase"/>
</dbReference>
<gene>
    <name evidence="7" type="ORF">DZ860_15800</name>
</gene>
<evidence type="ECO:0000256" key="2">
    <source>
        <dbReference type="ARBA" id="ARBA00012528"/>
    </source>
</evidence>
<protein>
    <recommendedName>
        <fullName evidence="2">diguanylate cyclase</fullName>
        <ecNumber evidence="2">2.7.7.65</ecNumber>
    </recommendedName>
</protein>
<name>A0A3A6QHH6_9VIBR</name>
<sequence>MGIAIKIALVVSIFILSELLVIELSSINNEKESNKVIASINKEMKSIFSDALITSEVLKEMVVLSENYSISQDDFNKLSQALLATYDHVDSLLFLPDGIVTLAYPYEEHKLAIGHNVLQDQSRKLGANQSISGKNNTVIGPVTLVQNGKQAFILRKGITNEDGCFVGFSSSVIYLESILSTLENLLSTMNVINYSIIGYDPDNSNYYDKIISEKGVIERQAHSGIICIFNTSWQISISPRDTSVPLRLLIMMALLLTLFLIVAPIKYFNKYRLSEKVRNDLQKEAHTDFLTGLLNRRGLESRFDSLKSENVSGSIAIFDIDFFKNINDSYGHEIGDIVLVQFSKLCTAKMNSEFTLSRTGGEEFIVLMPHIDQYQAKEYCEQLRELVAKAPFFIKHLNISLTVSIGIACFNGTDEIKSALTEADDALYQAKNTGRNRVCIKD</sequence>
<dbReference type="InterPro" id="IPR029787">
    <property type="entry name" value="Nucleotide_cyclase"/>
</dbReference>
<feature type="domain" description="GGDEF" evidence="6">
    <location>
        <begin position="311"/>
        <end position="442"/>
    </location>
</feature>
<proteinExistence type="predicted"/>
<dbReference type="Proteomes" id="UP000273252">
    <property type="component" value="Unassembled WGS sequence"/>
</dbReference>
<keyword evidence="4" id="KW-0812">Transmembrane</keyword>
<evidence type="ECO:0000259" key="5">
    <source>
        <dbReference type="PROSITE" id="PS50839"/>
    </source>
</evidence>